<organism evidence="1">
    <name type="scientific">Tunturiibacter gelidiferens</name>
    <dbReference type="NCBI Taxonomy" id="3069689"/>
    <lineage>
        <taxon>Bacteria</taxon>
        <taxon>Pseudomonadati</taxon>
        <taxon>Acidobacteriota</taxon>
        <taxon>Terriglobia</taxon>
        <taxon>Terriglobales</taxon>
        <taxon>Acidobacteriaceae</taxon>
        <taxon>Tunturiibacter</taxon>
    </lineage>
</organism>
<accession>A0AAU7YWK7</accession>
<protein>
    <recommendedName>
        <fullName evidence="2">Oxalate:formate antiporter</fullName>
    </recommendedName>
</protein>
<evidence type="ECO:0008006" key="2">
    <source>
        <dbReference type="Google" id="ProtNLM"/>
    </source>
</evidence>
<proteinExistence type="predicted"/>
<dbReference type="RefSeq" id="WP_353071045.1">
    <property type="nucleotide sequence ID" value="NZ_CP132938.1"/>
</dbReference>
<evidence type="ECO:0000313" key="1">
    <source>
        <dbReference type="EMBL" id="XCB20655.1"/>
    </source>
</evidence>
<dbReference type="EMBL" id="CP132938">
    <property type="protein sequence ID" value="XCB20655.1"/>
    <property type="molecule type" value="Genomic_DNA"/>
</dbReference>
<name>A0AAU7YWK7_9BACT</name>
<reference evidence="1" key="1">
    <citation type="submission" date="2023-08" db="EMBL/GenBank/DDBJ databases">
        <authorList>
            <person name="Messyasz A."/>
            <person name="Mannisto M.K."/>
            <person name="Kerkhof L.J."/>
            <person name="Haggblom M."/>
        </authorList>
    </citation>
    <scope>NUCLEOTIDE SEQUENCE</scope>
    <source>
        <strain evidence="1">M8UP39</strain>
    </source>
</reference>
<sequence>MADSTNIKKSSPLLIAAAWIVVIIPTAWGLDYTVKNALKIFATTPAPTVPAK</sequence>
<reference evidence="1" key="2">
    <citation type="journal article" date="2024" name="Environ. Microbiol.">
        <title>Genome analysis and description of Tunturibacter gen. nov. expands the diversity of Terriglobia in tundra soils.</title>
        <authorList>
            <person name="Messyasz A."/>
            <person name="Mannisto M.K."/>
            <person name="Kerkhof L.J."/>
            <person name="Haggblom M.M."/>
        </authorList>
    </citation>
    <scope>NUCLEOTIDE SEQUENCE</scope>
    <source>
        <strain evidence="1">M8UP39</strain>
    </source>
</reference>
<dbReference type="KEGG" id="tgi:RBB81_13765"/>
<dbReference type="AlphaFoldDB" id="A0AAU7YWK7"/>
<gene>
    <name evidence="1" type="ORF">RBB81_13765</name>
</gene>